<comment type="caution">
    <text evidence="5">The sequence shown here is derived from an EMBL/GenBank/DDBJ whole genome shotgun (WGS) entry which is preliminary data.</text>
</comment>
<dbReference type="SUPFAM" id="SSF51604">
    <property type="entry name" value="Enolase C-terminal domain-like"/>
    <property type="match status" value="1"/>
</dbReference>
<evidence type="ECO:0000256" key="1">
    <source>
        <dbReference type="ARBA" id="ARBA00001946"/>
    </source>
</evidence>
<dbReference type="InterPro" id="IPR036849">
    <property type="entry name" value="Enolase-like_C_sf"/>
</dbReference>
<dbReference type="SFLD" id="SFLDS00001">
    <property type="entry name" value="Enolase"/>
    <property type="match status" value="1"/>
</dbReference>
<feature type="domain" description="Mandelate racemase/muconate lactonizing enzyme C-terminal" evidence="4">
    <location>
        <begin position="148"/>
        <end position="246"/>
    </location>
</feature>
<keyword evidence="6" id="KW-1185">Reference proteome</keyword>
<dbReference type="Proteomes" id="UP001597521">
    <property type="component" value="Unassembled WGS sequence"/>
</dbReference>
<protein>
    <submittedName>
        <fullName evidence="5">Mandelate racemase/muconate lactonizing enzyme family protein</fullName>
    </submittedName>
</protein>
<dbReference type="EMBL" id="JBHUNP010000001">
    <property type="protein sequence ID" value="MFD2648265.1"/>
    <property type="molecule type" value="Genomic_DNA"/>
</dbReference>
<evidence type="ECO:0000313" key="6">
    <source>
        <dbReference type="Proteomes" id="UP001597521"/>
    </source>
</evidence>
<dbReference type="InterPro" id="IPR013342">
    <property type="entry name" value="Mandelate_racemase_C"/>
</dbReference>
<evidence type="ECO:0000256" key="2">
    <source>
        <dbReference type="ARBA" id="ARBA00022723"/>
    </source>
</evidence>
<proteinExistence type="predicted"/>
<dbReference type="InterPro" id="IPR029017">
    <property type="entry name" value="Enolase-like_N"/>
</dbReference>
<dbReference type="InterPro" id="IPR046945">
    <property type="entry name" value="RHMD-like"/>
</dbReference>
<dbReference type="SUPFAM" id="SSF54826">
    <property type="entry name" value="Enolase N-terminal domain-like"/>
    <property type="match status" value="1"/>
</dbReference>
<dbReference type="RefSeq" id="WP_386833386.1">
    <property type="nucleotide sequence ID" value="NZ_JBHUNP010000001.1"/>
</dbReference>
<accession>A0ABW5QKK0</accession>
<gene>
    <name evidence="5" type="ORF">ACFSX5_10725</name>
</gene>
<dbReference type="InterPro" id="IPR018110">
    <property type="entry name" value="Mandel_Rmase/mucon_lact_enz_CS"/>
</dbReference>
<evidence type="ECO:0000259" key="4">
    <source>
        <dbReference type="SMART" id="SM00922"/>
    </source>
</evidence>
<organism evidence="5 6">
    <name type="scientific">Devosia albogilva</name>
    <dbReference type="NCBI Taxonomy" id="429726"/>
    <lineage>
        <taxon>Bacteria</taxon>
        <taxon>Pseudomonadati</taxon>
        <taxon>Pseudomonadota</taxon>
        <taxon>Alphaproteobacteria</taxon>
        <taxon>Hyphomicrobiales</taxon>
        <taxon>Devosiaceae</taxon>
        <taxon>Devosia</taxon>
    </lineage>
</organism>
<dbReference type="Pfam" id="PF13378">
    <property type="entry name" value="MR_MLE_C"/>
    <property type="match status" value="1"/>
</dbReference>
<dbReference type="PROSITE" id="PS00909">
    <property type="entry name" value="MR_MLE_2"/>
    <property type="match status" value="1"/>
</dbReference>
<dbReference type="Gene3D" id="3.20.20.120">
    <property type="entry name" value="Enolase-like C-terminal domain"/>
    <property type="match status" value="1"/>
</dbReference>
<evidence type="ECO:0000256" key="3">
    <source>
        <dbReference type="ARBA" id="ARBA00022842"/>
    </source>
</evidence>
<dbReference type="InterPro" id="IPR029065">
    <property type="entry name" value="Enolase_C-like"/>
</dbReference>
<evidence type="ECO:0000313" key="5">
    <source>
        <dbReference type="EMBL" id="MFD2648265.1"/>
    </source>
</evidence>
<comment type="cofactor">
    <cofactor evidence="1">
        <name>Mg(2+)</name>
        <dbReference type="ChEBI" id="CHEBI:18420"/>
    </cofactor>
</comment>
<keyword evidence="2" id="KW-0479">Metal-binding</keyword>
<reference evidence="6" key="1">
    <citation type="journal article" date="2019" name="Int. J. Syst. Evol. Microbiol.">
        <title>The Global Catalogue of Microorganisms (GCM) 10K type strain sequencing project: providing services to taxonomists for standard genome sequencing and annotation.</title>
        <authorList>
            <consortium name="The Broad Institute Genomics Platform"/>
            <consortium name="The Broad Institute Genome Sequencing Center for Infectious Disease"/>
            <person name="Wu L."/>
            <person name="Ma J."/>
        </authorList>
    </citation>
    <scope>NUCLEOTIDE SEQUENCE [LARGE SCALE GENOMIC DNA]</scope>
    <source>
        <strain evidence="6">CCM 7427</strain>
    </source>
</reference>
<dbReference type="PANTHER" id="PTHR13794:SF58">
    <property type="entry name" value="MITOCHONDRIAL ENOLASE SUPERFAMILY MEMBER 1"/>
    <property type="match status" value="1"/>
</dbReference>
<dbReference type="Gene3D" id="3.30.390.10">
    <property type="entry name" value="Enolase-like, N-terminal domain"/>
    <property type="match status" value="1"/>
</dbReference>
<sequence>MTKIVSVQIREISTPLSASFSGGTYQVNHRAAILCQVKLEDGQVTTVSLGNETGYTDVLKAYIAGPFRALAVGSDIRDSARLWAGMLRGFKAYIPREDFVQALAVVDTALWIARAEHLNVPLWQLLGGARERVPVIGIGGYYETARDAKGIEREYNLFKRMGLAGVKFKVGALSIEEDAHRVLTLREIAGHDYKIVVDSNMAWSTADAVRFATLIKEVRPEWLEEPIHPRNITHGLRDVRLKSGIPIGAGQSDQSVFESFRLLTSESIDVLNMTYNRGGGITAWSKLAAAADLADLKVAQVGEPHISMHLMGGASNGTFAEIYPEEGRDPFWHQLYPGRPQISEGHFQLPTRAGLGFDVDLDAAENFAVEDWR</sequence>
<dbReference type="Pfam" id="PF02746">
    <property type="entry name" value="MR_MLE_N"/>
    <property type="match status" value="1"/>
</dbReference>
<dbReference type="PANTHER" id="PTHR13794">
    <property type="entry name" value="ENOLASE SUPERFAMILY, MANDELATE RACEMASE"/>
    <property type="match status" value="1"/>
</dbReference>
<dbReference type="InterPro" id="IPR013341">
    <property type="entry name" value="Mandelate_racemase_N_dom"/>
</dbReference>
<dbReference type="CDD" id="cd03316">
    <property type="entry name" value="MR_like"/>
    <property type="match status" value="1"/>
</dbReference>
<keyword evidence="3" id="KW-0460">Magnesium</keyword>
<dbReference type="SMART" id="SM00922">
    <property type="entry name" value="MR_MLE"/>
    <property type="match status" value="1"/>
</dbReference>
<name>A0ABW5QKK0_9HYPH</name>